<gene>
    <name evidence="1" type="ORF">L3X38_009258</name>
</gene>
<reference evidence="1 2" key="1">
    <citation type="journal article" date="2022" name="G3 (Bethesda)">
        <title>Whole-genome sequence and methylome profiling of the almond [Prunus dulcis (Mill.) D.A. Webb] cultivar 'Nonpareil'.</title>
        <authorList>
            <person name="D'Amico-Willman K.M."/>
            <person name="Ouma W.Z."/>
            <person name="Meulia T."/>
            <person name="Sideli G.M."/>
            <person name="Gradziel T.M."/>
            <person name="Fresnedo-Ramirez J."/>
        </authorList>
    </citation>
    <scope>NUCLEOTIDE SEQUENCE [LARGE SCALE GENOMIC DNA]</scope>
    <source>
        <strain evidence="1">Clone GOH B32 T37-40</strain>
    </source>
</reference>
<dbReference type="AlphaFoldDB" id="A0AAD4ZY10"/>
<evidence type="ECO:0000313" key="1">
    <source>
        <dbReference type="EMBL" id="KAI5356363.1"/>
    </source>
</evidence>
<comment type="caution">
    <text evidence="1">The sequence shown here is derived from an EMBL/GenBank/DDBJ whole genome shotgun (WGS) entry which is preliminary data.</text>
</comment>
<protein>
    <submittedName>
        <fullName evidence="1">Uncharacterized protein</fullName>
    </submittedName>
</protein>
<name>A0AAD4ZY10_PRUDU</name>
<organism evidence="1 2">
    <name type="scientific">Prunus dulcis</name>
    <name type="common">Almond</name>
    <name type="synonym">Amygdalus dulcis</name>
    <dbReference type="NCBI Taxonomy" id="3755"/>
    <lineage>
        <taxon>Eukaryota</taxon>
        <taxon>Viridiplantae</taxon>
        <taxon>Streptophyta</taxon>
        <taxon>Embryophyta</taxon>
        <taxon>Tracheophyta</taxon>
        <taxon>Spermatophyta</taxon>
        <taxon>Magnoliopsida</taxon>
        <taxon>eudicotyledons</taxon>
        <taxon>Gunneridae</taxon>
        <taxon>Pentapetalae</taxon>
        <taxon>rosids</taxon>
        <taxon>fabids</taxon>
        <taxon>Rosales</taxon>
        <taxon>Rosaceae</taxon>
        <taxon>Amygdaloideae</taxon>
        <taxon>Amygdaleae</taxon>
        <taxon>Prunus</taxon>
    </lineage>
</organism>
<evidence type="ECO:0000313" key="2">
    <source>
        <dbReference type="Proteomes" id="UP001054821"/>
    </source>
</evidence>
<proteinExistence type="predicted"/>
<keyword evidence="2" id="KW-1185">Reference proteome</keyword>
<sequence>MELKRDQKMSTYPGRFLLLVGWTSDALLDRFGGETKENFKLEVRVASKEPPPENMVFRPAQGGPGVEVGQVVTATRRQTRWYPRRRSARPVVAGPSPRRRRFLDHIFFVTAPIRVYSLSTNSFRRTLHSGFAVLARAGERAFGALCSFGSCRRRSVCTQGVSSWFLILSQLGLPGIFFASSGNLHWSSTDRH</sequence>
<accession>A0AAD4ZY10</accession>
<dbReference type="EMBL" id="JAJFAZ020000001">
    <property type="protein sequence ID" value="KAI5356363.1"/>
    <property type="molecule type" value="Genomic_DNA"/>
</dbReference>
<dbReference type="Proteomes" id="UP001054821">
    <property type="component" value="Chromosome 1"/>
</dbReference>